<dbReference type="SUPFAM" id="SSF46785">
    <property type="entry name" value="Winged helix' DNA-binding domain"/>
    <property type="match status" value="1"/>
</dbReference>
<dbReference type="InterPro" id="IPR036388">
    <property type="entry name" value="WH-like_DNA-bd_sf"/>
</dbReference>
<feature type="domain" description="HTH iclR-type" evidence="4">
    <location>
        <begin position="5"/>
        <end position="66"/>
    </location>
</feature>
<dbReference type="Pfam" id="PF01614">
    <property type="entry name" value="IclR_C"/>
    <property type="match status" value="1"/>
</dbReference>
<evidence type="ECO:0000259" key="5">
    <source>
        <dbReference type="PROSITE" id="PS51078"/>
    </source>
</evidence>
<dbReference type="EMBL" id="JBHSLI010000004">
    <property type="protein sequence ID" value="MFC5293644.1"/>
    <property type="molecule type" value="Genomic_DNA"/>
</dbReference>
<evidence type="ECO:0000313" key="6">
    <source>
        <dbReference type="EMBL" id="MFC5293644.1"/>
    </source>
</evidence>
<dbReference type="SUPFAM" id="SSF55781">
    <property type="entry name" value="GAF domain-like"/>
    <property type="match status" value="1"/>
</dbReference>
<dbReference type="InterPro" id="IPR014757">
    <property type="entry name" value="Tscrpt_reg_IclR_C"/>
</dbReference>
<dbReference type="InterPro" id="IPR029016">
    <property type="entry name" value="GAF-like_dom_sf"/>
</dbReference>
<organism evidence="6 7">
    <name type="scientific">Bosea minatitlanensis</name>
    <dbReference type="NCBI Taxonomy" id="128782"/>
    <lineage>
        <taxon>Bacteria</taxon>
        <taxon>Pseudomonadati</taxon>
        <taxon>Pseudomonadota</taxon>
        <taxon>Alphaproteobacteria</taxon>
        <taxon>Hyphomicrobiales</taxon>
        <taxon>Boseaceae</taxon>
        <taxon>Bosea</taxon>
    </lineage>
</organism>
<keyword evidence="1" id="KW-0805">Transcription regulation</keyword>
<dbReference type="PROSITE" id="PS51077">
    <property type="entry name" value="HTH_ICLR"/>
    <property type="match status" value="1"/>
</dbReference>
<dbReference type="PROSITE" id="PS51078">
    <property type="entry name" value="ICLR_ED"/>
    <property type="match status" value="1"/>
</dbReference>
<protein>
    <submittedName>
        <fullName evidence="6">IclR family transcriptional regulator</fullName>
    </submittedName>
</protein>
<dbReference type="PANTHER" id="PTHR30136:SF35">
    <property type="entry name" value="HTH-TYPE TRANSCRIPTIONAL REGULATOR RV1719"/>
    <property type="match status" value="1"/>
</dbReference>
<dbReference type="Gene3D" id="1.10.10.10">
    <property type="entry name" value="Winged helix-like DNA-binding domain superfamily/Winged helix DNA-binding domain"/>
    <property type="match status" value="1"/>
</dbReference>
<keyword evidence="2" id="KW-0238">DNA-binding</keyword>
<proteinExistence type="predicted"/>
<dbReference type="SMART" id="SM00346">
    <property type="entry name" value="HTH_ICLR"/>
    <property type="match status" value="1"/>
</dbReference>
<dbReference type="PANTHER" id="PTHR30136">
    <property type="entry name" value="HELIX-TURN-HELIX TRANSCRIPTIONAL REGULATOR, ICLR FAMILY"/>
    <property type="match status" value="1"/>
</dbReference>
<accession>A0ABW0F4X9</accession>
<name>A0ABW0F4X9_9HYPH</name>
<evidence type="ECO:0000256" key="1">
    <source>
        <dbReference type="ARBA" id="ARBA00023015"/>
    </source>
</evidence>
<gene>
    <name evidence="6" type="ORF">ACFPK2_11655</name>
</gene>
<sequence>MTSTVRSAARVLDLLEYLSGQEAGASLSESCEALGLPKSSTLMLLRTLLVRGYIVRDEADRYRLNETFRRHGFGWGGHRYARLIALAEPVMERLCAEVEETVLLGAADQGAVKILAKIVAQQPIRYDVELASTSPFYCTAMGRVLAAYSSQERCDAMLQAVPRARLTPLTETRLDALRKIVAAVREAGIAVVEEEFALGGTGIAAPIFAPDGSILASLDIGCVTPRFQIKRAAISAALSQAATTLTRKLALQEAR</sequence>
<dbReference type="InterPro" id="IPR050707">
    <property type="entry name" value="HTH_MetabolicPath_Reg"/>
</dbReference>
<dbReference type="Gene3D" id="3.30.450.40">
    <property type="match status" value="1"/>
</dbReference>
<dbReference type="InterPro" id="IPR005471">
    <property type="entry name" value="Tscrpt_reg_IclR_N"/>
</dbReference>
<reference evidence="7" key="1">
    <citation type="journal article" date="2019" name="Int. J. Syst. Evol. Microbiol.">
        <title>The Global Catalogue of Microorganisms (GCM) 10K type strain sequencing project: providing services to taxonomists for standard genome sequencing and annotation.</title>
        <authorList>
            <consortium name="The Broad Institute Genomics Platform"/>
            <consortium name="The Broad Institute Genome Sequencing Center for Infectious Disease"/>
            <person name="Wu L."/>
            <person name="Ma J."/>
        </authorList>
    </citation>
    <scope>NUCLEOTIDE SEQUENCE [LARGE SCALE GENOMIC DNA]</scope>
    <source>
        <strain evidence="7">CGMCC 1.15643</strain>
    </source>
</reference>
<feature type="domain" description="IclR-ED" evidence="5">
    <location>
        <begin position="69"/>
        <end position="255"/>
    </location>
</feature>
<evidence type="ECO:0000256" key="3">
    <source>
        <dbReference type="ARBA" id="ARBA00023163"/>
    </source>
</evidence>
<dbReference type="RefSeq" id="WP_158446102.1">
    <property type="nucleotide sequence ID" value="NZ_JAOAOS010000004.1"/>
</dbReference>
<keyword evidence="3" id="KW-0804">Transcription</keyword>
<dbReference type="Pfam" id="PF09339">
    <property type="entry name" value="HTH_IclR"/>
    <property type="match status" value="1"/>
</dbReference>
<comment type="caution">
    <text evidence="6">The sequence shown here is derived from an EMBL/GenBank/DDBJ whole genome shotgun (WGS) entry which is preliminary data.</text>
</comment>
<evidence type="ECO:0000313" key="7">
    <source>
        <dbReference type="Proteomes" id="UP001595976"/>
    </source>
</evidence>
<dbReference type="Proteomes" id="UP001595976">
    <property type="component" value="Unassembled WGS sequence"/>
</dbReference>
<dbReference type="InterPro" id="IPR036390">
    <property type="entry name" value="WH_DNA-bd_sf"/>
</dbReference>
<evidence type="ECO:0000259" key="4">
    <source>
        <dbReference type="PROSITE" id="PS51077"/>
    </source>
</evidence>
<evidence type="ECO:0000256" key="2">
    <source>
        <dbReference type="ARBA" id="ARBA00023125"/>
    </source>
</evidence>
<keyword evidence="7" id="KW-1185">Reference proteome</keyword>